<evidence type="ECO:0000256" key="1">
    <source>
        <dbReference type="ARBA" id="ARBA00022737"/>
    </source>
</evidence>
<feature type="coiled-coil region" evidence="4">
    <location>
        <begin position="425"/>
        <end position="577"/>
    </location>
</feature>
<dbReference type="Pfam" id="PF00076">
    <property type="entry name" value="RRM_1"/>
    <property type="match status" value="2"/>
</dbReference>
<evidence type="ECO:0000256" key="3">
    <source>
        <dbReference type="PROSITE-ProRule" id="PRU00176"/>
    </source>
</evidence>
<feature type="domain" description="RRM" evidence="5">
    <location>
        <begin position="788"/>
        <end position="866"/>
    </location>
</feature>
<dbReference type="SMART" id="SM00360">
    <property type="entry name" value="RRM"/>
    <property type="match status" value="4"/>
</dbReference>
<dbReference type="InterPro" id="IPR000504">
    <property type="entry name" value="RRM_dom"/>
</dbReference>
<evidence type="ECO:0000313" key="7">
    <source>
        <dbReference type="Proteomes" id="UP000037460"/>
    </source>
</evidence>
<accession>A0A0M0J3P7</accession>
<feature type="coiled-coil region" evidence="4">
    <location>
        <begin position="166"/>
        <end position="215"/>
    </location>
</feature>
<evidence type="ECO:0000259" key="5">
    <source>
        <dbReference type="PROSITE" id="PS50102"/>
    </source>
</evidence>
<dbReference type="PANTHER" id="PTHR13976">
    <property type="entry name" value="HETEROGENEOUS NUCLEAR RIBONUCLEOPROTEIN-RELATED"/>
    <property type="match status" value="1"/>
</dbReference>
<keyword evidence="7" id="KW-1185">Reference proteome</keyword>
<sequence>MSSVDTALAQWAAAERAARQASGQSVTADSSALPGTRAQLEAEVLRLQRELAAARRGTHVSERVDKELRRVKRLWQESEHRLLLLQNELRTSQVTLRTLAADLTHAEALTAAQASRIDELVAAAEVNAALYRSRADELERTQLAITDKAAMVRQLQLQLVATAVSAEALSSEVHQLEVAAAEQLEETATLLTKMHASATERAQQHRAQLALWEQRASALIEAGPNIRLDLVLHQGNADMFAQFRSLIAEQRTNCEQEAALLRGWVVRSDGRGRKELQAQLAGLRQQLVDVQSARDQLRSSAHHEELASAMAKRHRPTLAKCYRAWRAETAKNVGAKLAKGSSSEAIQQLRHRSLSVALSGGVAGSVISEYMAATLSAVEDEWARREVNVEARHAALLDEVKASKTLAARAIKENEEQRGRLDIHAAALASEAEEMRRNLQAAQERERAAAMELEQLRTRMAKTASGGHVDAVRLGVELDSAQREVAELRTMLAAADERHAAELAQGRAQVTKAEARRLELQAELAARARELADVRRSAGELQNVMVAAAQLEAGRQVEALEEACKALDERLQREVRARLEEAEAHRKSLDGLTSELNYVRRQLEEEYKPKLMETRIELEAARAELSGLREGLRFEAGRDARRPAEDGRHAAVAVGIVVGGHIIGEAAEMATGELVAAMAGSVLEMGIEEPHIARLRGLPWNYGIKEVCEFLSNVNVNLQPAAVTMLHNAAGEAFVTLSTAAQLGEVLQANHQEIGRRYVEIFTSNSEEKQAACERNRATMRDDADYRGVLRMRGLPFSTSPEDILVFFGSPPTLQLSNVHLMRKADGRSSGDAYAVFDTEEAAVEALQYDKQKLGSRWVDLFQSNKGELYSLTSLGGIMLGQDAQAGSPVAALGDGYWVVKLRGLPWSVTLENIAIFLNGITIPKGGVHLMNGVNGRPSGLAYVELSSEEDQKEALCRDKQSIGGRYIDVFACSQTELQARLAGGLERGGLPGNSGSSSTADAHFVKLRGLPYQINEQQISAFFQPLFVVAVQIAFNPSRQPSGFGYVQFRTPEDTTQALHRTNQAALQTLAMRQHHSGYTQQGGYASGGGYHGAEYAVANGALSAANGNGSYAAGYGSGADVYSGTAGGYGQSTGGYAQGSGGYGQVAGGYGPTAGSGGAGYGTHAPAPAGYASAAGNSSQYYPPQAAAATGGAQGYTAADYANYSNYYYSSGTYQ</sequence>
<keyword evidence="1" id="KW-0677">Repeat</keyword>
<dbReference type="InterPro" id="IPR035979">
    <property type="entry name" value="RBD_domain_sf"/>
</dbReference>
<dbReference type="AlphaFoldDB" id="A0A0M0J3P7"/>
<dbReference type="OrthoDB" id="431068at2759"/>
<name>A0A0M0J3P7_9EUKA</name>
<keyword evidence="2 3" id="KW-0694">RNA-binding</keyword>
<gene>
    <name evidence="6" type="ORF">Ctob_003163</name>
</gene>
<organism evidence="6 7">
    <name type="scientific">Chrysochromulina tobinii</name>
    <dbReference type="NCBI Taxonomy" id="1460289"/>
    <lineage>
        <taxon>Eukaryota</taxon>
        <taxon>Haptista</taxon>
        <taxon>Haptophyta</taxon>
        <taxon>Prymnesiophyceae</taxon>
        <taxon>Prymnesiales</taxon>
        <taxon>Chrysochromulinaceae</taxon>
        <taxon>Chrysochromulina</taxon>
    </lineage>
</organism>
<dbReference type="PROSITE" id="PS50102">
    <property type="entry name" value="RRM"/>
    <property type="match status" value="2"/>
</dbReference>
<dbReference type="SUPFAM" id="SSF54928">
    <property type="entry name" value="RNA-binding domain, RBD"/>
    <property type="match status" value="3"/>
</dbReference>
<evidence type="ECO:0000313" key="6">
    <source>
        <dbReference type="EMBL" id="KOO21150.1"/>
    </source>
</evidence>
<comment type="caution">
    <text evidence="6">The sequence shown here is derived from an EMBL/GenBank/DDBJ whole genome shotgun (WGS) entry which is preliminary data.</text>
</comment>
<dbReference type="EMBL" id="JWZX01003386">
    <property type="protein sequence ID" value="KOO21150.1"/>
    <property type="molecule type" value="Genomic_DNA"/>
</dbReference>
<protein>
    <submittedName>
        <fullName evidence="6">Epithelial splicing regulatory protein 2</fullName>
    </submittedName>
</protein>
<feature type="domain" description="RRM" evidence="5">
    <location>
        <begin position="1004"/>
        <end position="1078"/>
    </location>
</feature>
<feature type="coiled-coil region" evidence="4">
    <location>
        <begin position="273"/>
        <end position="300"/>
    </location>
</feature>
<dbReference type="GO" id="GO:0003723">
    <property type="term" value="F:RNA binding"/>
    <property type="evidence" value="ECO:0007669"/>
    <property type="project" value="UniProtKB-UniRule"/>
</dbReference>
<evidence type="ECO:0000256" key="4">
    <source>
        <dbReference type="SAM" id="Coils"/>
    </source>
</evidence>
<reference evidence="7" key="1">
    <citation type="journal article" date="2015" name="PLoS Genet.">
        <title>Genome Sequence and Transcriptome Analyses of Chrysochromulina tobin: Metabolic Tools for Enhanced Algal Fitness in the Prominent Order Prymnesiales (Haptophyceae).</title>
        <authorList>
            <person name="Hovde B.T."/>
            <person name="Deodato C.R."/>
            <person name="Hunsperger H.M."/>
            <person name="Ryken S.A."/>
            <person name="Yost W."/>
            <person name="Jha R.K."/>
            <person name="Patterson J."/>
            <person name="Monnat R.J. Jr."/>
            <person name="Barlow S.B."/>
            <person name="Starkenburg S.R."/>
            <person name="Cattolico R.A."/>
        </authorList>
    </citation>
    <scope>NUCLEOTIDE SEQUENCE</scope>
    <source>
        <strain evidence="7">CCMP291</strain>
    </source>
</reference>
<dbReference type="CDD" id="cd12254">
    <property type="entry name" value="RRM_hnRNPH_ESRPs_RBM12_like"/>
    <property type="match status" value="2"/>
</dbReference>
<dbReference type="Proteomes" id="UP000037460">
    <property type="component" value="Unassembled WGS sequence"/>
</dbReference>
<dbReference type="InterPro" id="IPR050666">
    <property type="entry name" value="ESRP"/>
</dbReference>
<dbReference type="Gene3D" id="3.30.70.330">
    <property type="match status" value="4"/>
</dbReference>
<dbReference type="InterPro" id="IPR012677">
    <property type="entry name" value="Nucleotide-bd_a/b_plait_sf"/>
</dbReference>
<proteinExistence type="predicted"/>
<evidence type="ECO:0000256" key="2">
    <source>
        <dbReference type="ARBA" id="ARBA00022884"/>
    </source>
</evidence>
<keyword evidence="4" id="KW-0175">Coiled coil</keyword>